<dbReference type="InterPro" id="IPR016024">
    <property type="entry name" value="ARM-type_fold"/>
</dbReference>
<dbReference type="GO" id="GO:0005634">
    <property type="term" value="C:nucleus"/>
    <property type="evidence" value="ECO:0007669"/>
    <property type="project" value="UniProtKB-SubCell"/>
</dbReference>
<keyword evidence="10" id="KW-1185">Reference proteome</keyword>
<comment type="subcellular location">
    <subcellularLocation>
        <location evidence="1">Nucleus</location>
    </subcellularLocation>
</comment>
<dbReference type="PANTHER" id="PTHR14222:SF2">
    <property type="entry name" value="CONDENSIN COMPLEX SUBUNIT 1"/>
    <property type="match status" value="1"/>
</dbReference>
<evidence type="ECO:0000256" key="7">
    <source>
        <dbReference type="SAM" id="MobiDB-lite"/>
    </source>
</evidence>
<evidence type="ECO:0000313" key="10">
    <source>
        <dbReference type="Proteomes" id="UP001432027"/>
    </source>
</evidence>
<feature type="region of interest" description="Disordered" evidence="7">
    <location>
        <begin position="265"/>
        <end position="313"/>
    </location>
</feature>
<feature type="compositionally biased region" description="Low complexity" evidence="7">
    <location>
        <begin position="1580"/>
        <end position="1592"/>
    </location>
</feature>
<feature type="domain" description="Condensin complex subunit 1 C-terminal" evidence="8">
    <location>
        <begin position="1303"/>
        <end position="1451"/>
    </location>
</feature>
<dbReference type="InterPro" id="IPR026971">
    <property type="entry name" value="CND1/NCAPD3"/>
</dbReference>
<evidence type="ECO:0000256" key="2">
    <source>
        <dbReference type="ARBA" id="ARBA00022618"/>
    </source>
</evidence>
<proteinExistence type="predicted"/>
<evidence type="ECO:0000259" key="8">
    <source>
        <dbReference type="Pfam" id="PF12717"/>
    </source>
</evidence>
<evidence type="ECO:0000256" key="3">
    <source>
        <dbReference type="ARBA" id="ARBA00022776"/>
    </source>
</evidence>
<dbReference type="GO" id="GO:0000796">
    <property type="term" value="C:condensin complex"/>
    <property type="evidence" value="ECO:0007669"/>
    <property type="project" value="TreeGrafter"/>
</dbReference>
<evidence type="ECO:0000256" key="4">
    <source>
        <dbReference type="ARBA" id="ARBA00023067"/>
    </source>
</evidence>
<dbReference type="PANTHER" id="PTHR14222">
    <property type="entry name" value="CONDENSIN"/>
    <property type="match status" value="1"/>
</dbReference>
<feature type="compositionally biased region" description="Acidic residues" evidence="7">
    <location>
        <begin position="288"/>
        <end position="310"/>
    </location>
</feature>
<comment type="caution">
    <text evidence="9">The sequence shown here is derived from an EMBL/GenBank/DDBJ whole genome shotgun (WGS) entry which is preliminary data.</text>
</comment>
<feature type="compositionally biased region" description="Basic and acidic residues" evidence="7">
    <location>
        <begin position="24"/>
        <end position="54"/>
    </location>
</feature>
<gene>
    <name evidence="9" type="ORF">PENTCL1PPCAC_25599</name>
</gene>
<reference evidence="9" key="1">
    <citation type="submission" date="2023-10" db="EMBL/GenBank/DDBJ databases">
        <title>Genome assembly of Pristionchus species.</title>
        <authorList>
            <person name="Yoshida K."/>
            <person name="Sommer R.J."/>
        </authorList>
    </citation>
    <scope>NUCLEOTIDE SEQUENCE</scope>
    <source>
        <strain evidence="9">RS0144</strain>
    </source>
</reference>
<feature type="compositionally biased region" description="Basic residues" evidence="7">
    <location>
        <begin position="11"/>
        <end position="23"/>
    </location>
</feature>
<keyword evidence="2" id="KW-0132">Cell division</keyword>
<accession>A0AAV5U985</accession>
<dbReference type="InterPro" id="IPR032682">
    <property type="entry name" value="Cnd1_C"/>
</dbReference>
<dbReference type="Gene3D" id="1.25.10.10">
    <property type="entry name" value="Leucine-rich Repeat Variant"/>
    <property type="match status" value="2"/>
</dbReference>
<dbReference type="InterPro" id="IPR011989">
    <property type="entry name" value="ARM-like"/>
</dbReference>
<dbReference type="GO" id="GO:0042393">
    <property type="term" value="F:histone binding"/>
    <property type="evidence" value="ECO:0007669"/>
    <property type="project" value="TreeGrafter"/>
</dbReference>
<dbReference type="GO" id="GO:0051301">
    <property type="term" value="P:cell division"/>
    <property type="evidence" value="ECO:0007669"/>
    <property type="project" value="UniProtKB-KW"/>
</dbReference>
<keyword evidence="6" id="KW-0131">Cell cycle</keyword>
<evidence type="ECO:0000313" key="9">
    <source>
        <dbReference type="EMBL" id="GMT03425.1"/>
    </source>
</evidence>
<feature type="region of interest" description="Disordered" evidence="7">
    <location>
        <begin position="1"/>
        <end position="106"/>
    </location>
</feature>
<dbReference type="Proteomes" id="UP001432027">
    <property type="component" value="Unassembled WGS sequence"/>
</dbReference>
<dbReference type="GO" id="GO:0007076">
    <property type="term" value="P:mitotic chromosome condensation"/>
    <property type="evidence" value="ECO:0007669"/>
    <property type="project" value="InterPro"/>
</dbReference>
<keyword evidence="4" id="KW-0226">DNA condensation</keyword>
<dbReference type="GO" id="GO:0010032">
    <property type="term" value="P:meiotic chromosome condensation"/>
    <property type="evidence" value="ECO:0007669"/>
    <property type="project" value="TreeGrafter"/>
</dbReference>
<sequence length="1601" mass="180074">MSDSDDGVSPRKQRRVEKKKKRRDHEEADRDLFSSEEKRRREKNGRAVTKEKSPERKKKGRKSAEMQVDAAFKEEEDDTSDGAPTENSVDRDDGEGASYLSDDREEEANARFRLKNGTDDDCFEIPERDDDLLFAGKVGYKMDEVMETDEAMASIEAFEDEIHERRWRCLYERFPAFFALVRSPSDGSRVEVPLSLRSRLVTSLVLAYSHMSPDLKSVLSSAASGAPNKKIRAKCRDMSDHVLMLIYLLHKIILIFETEAKSIKRKQGGKRGGGGRGRPKKGRAVQNDEGDMLSGDDGEMEGGAEDESSWEENRQRVLETLTEMVNVSVRDNEGNKCEFALKFLWSAGGHGGKQTMTTLLKSAAKFLDNPDITRQPSRPVLTCVFKLIRALCNNFKHYTYIGGFLFEKLLSLDYYKEGAATTYPFIERIKAVSVDNDMQKLIEGMLEYFKKTPVAISNTNAKAVCLFMTSITEQEPYRVLFAVAPFLGLLTDENASVRSTVLQVITMLLTQNFLDPTIQVLSERFTNARNNMFDHLLQHVRDVNANVRASTLKCLTSMAKAQKIPPKIIKDGLVQLVGQRIGDDKVAVRKEAVRFATTFLENNPYGHDFDRIANEKALKEIIQKRDKARSQGADAESEKEATNLFDSFKEALAEEVEKCADEYMMGSFSVPTDDERREMYRNFQERQENNAYGSDSQSQPSEEALTMRWLFTMLLSEEKGVKIPARLLLAMAITDQLKAEHCSSDSVLLLDSSGEVVKAVMDAGHRLFVNTASMIIGRNEEAILRKEQQADRMKELDRLYSKDIDALVMKLVLEHELAQCLPAVMSSVMAGEGSDLKLGIDFVVKCKEFNISGSEAAVRQLCGLVWKSDEEGRKQILTAASSMFISSNQNPRLRDAATCENILNLVKSMSDHERGSVEQVLALTTRYEPIPIGVYNLLWEQVDENTIGKKTSTDKMRKQVTSMKALCLLSRTDVVRNRKWLRRYQNIVKLGWPEIASEALGCIANLATRHSKDDKPAAGARPFRIPSDDSLFLTTQQFMLSELCREESRTWNRSLRATLDIYFHLCMESSKVVAGFVGKMLWLLRRTSHALRFYDQQMGVEPMGSSQRGSDDATIDPIQKELLAEDRSKFLTRLWSVLLERLFVLIGEVAVRMLVHADYVFVREFIQARARISATKEKSDGAISRFPARPLQEWEENSVLRRGIFDWGTGSTEDQELTGLSEDERIREIAREMIDNRLVTSGSLLGRVLPIVVHSVRAKGTPPRLRFQAMSALAKVMLVSPHIAQCGARIFFAFLNNGPSPILRSNLTVIAADLTYRHPNLVENHASALFAQLQDGDSCVRESCVLILNHLISNDLIKTHVILAYALLGYIDPVPSIQHLTRGLFHEWAKKEGIMNHVPSFITRISADSRALPLGSFRTIMNQFIPLIRERKDADVQALVIKLCKRIEFAKNPSCQVRNPDMPAYFSHCLQLLTLNAKGFNKLCDCLHQYQPYLGDDRVYEDISSLVKVFQKDDLKANGGFSDLGAEITVFLNKLAKLHEELKNENEVEGMVARMQFGGSGGAKGQSSVARKMRARRAIAGTAATPARQAGGRMKKGGGGG</sequence>
<name>A0AAV5U985_9BILA</name>
<feature type="region of interest" description="Disordered" evidence="7">
    <location>
        <begin position="1580"/>
        <end position="1601"/>
    </location>
</feature>
<keyword evidence="3" id="KW-0498">Mitosis</keyword>
<evidence type="ECO:0000256" key="1">
    <source>
        <dbReference type="ARBA" id="ARBA00004123"/>
    </source>
</evidence>
<dbReference type="GO" id="GO:0000779">
    <property type="term" value="C:condensed chromosome, centromeric region"/>
    <property type="evidence" value="ECO:0007669"/>
    <property type="project" value="TreeGrafter"/>
</dbReference>
<organism evidence="9 10">
    <name type="scientific">Pristionchus entomophagus</name>
    <dbReference type="NCBI Taxonomy" id="358040"/>
    <lineage>
        <taxon>Eukaryota</taxon>
        <taxon>Metazoa</taxon>
        <taxon>Ecdysozoa</taxon>
        <taxon>Nematoda</taxon>
        <taxon>Chromadorea</taxon>
        <taxon>Rhabditida</taxon>
        <taxon>Rhabditina</taxon>
        <taxon>Diplogasteromorpha</taxon>
        <taxon>Diplogasteroidea</taxon>
        <taxon>Neodiplogasteridae</taxon>
        <taxon>Pristionchus</taxon>
    </lineage>
</organism>
<dbReference type="SUPFAM" id="SSF48371">
    <property type="entry name" value="ARM repeat"/>
    <property type="match status" value="1"/>
</dbReference>
<dbReference type="Pfam" id="PF12717">
    <property type="entry name" value="Cnd1"/>
    <property type="match status" value="1"/>
</dbReference>
<evidence type="ECO:0000256" key="5">
    <source>
        <dbReference type="ARBA" id="ARBA00023242"/>
    </source>
</evidence>
<dbReference type="EMBL" id="BTSX01000006">
    <property type="protein sequence ID" value="GMT03425.1"/>
    <property type="molecule type" value="Genomic_DNA"/>
</dbReference>
<evidence type="ECO:0000256" key="6">
    <source>
        <dbReference type="ARBA" id="ARBA00023306"/>
    </source>
</evidence>
<protein>
    <recommendedName>
        <fullName evidence="8">Condensin complex subunit 1 C-terminal domain-containing protein</fullName>
    </recommendedName>
</protein>
<feature type="non-terminal residue" evidence="9">
    <location>
        <position position="1601"/>
    </location>
</feature>
<keyword evidence="5" id="KW-0539">Nucleus</keyword>